<proteinExistence type="predicted"/>
<dbReference type="InterPro" id="IPR050554">
    <property type="entry name" value="Met_Synthase/Corrinoid"/>
</dbReference>
<evidence type="ECO:0000256" key="1">
    <source>
        <dbReference type="PROSITE-ProRule" id="PRU00346"/>
    </source>
</evidence>
<dbReference type="Proteomes" id="UP000700732">
    <property type="component" value="Unassembled WGS sequence"/>
</dbReference>
<evidence type="ECO:0000313" key="3">
    <source>
        <dbReference type="EMBL" id="MBC3789786.1"/>
    </source>
</evidence>
<dbReference type="PROSITE" id="PS50974">
    <property type="entry name" value="ADOMET_ACTIVATION"/>
    <property type="match status" value="1"/>
</dbReference>
<sequence length="308" mass="34448">MHTLQPERTSARATVADQQAIDWTCFKPFTSHFLGVSTFDASDTDQVRRYMDWDLFFRKWEFPLPFPDVLDDVHWGPPARALYTDARARLDELVGDNLRPEVVFGVWRASARGDQVLVETTGGTTVGLSFPRIQVSDSRSYCVADFIKPAMALRVGESDYLGGYALRLGTDVDRPAGQPATGQHDYRSLLTADLCELYRSALVDYLHYRLRRFIWAYCDDDDLSNEKVLTGTHQGIRVDVGGPECPGQTLQAQLLKQLGVDAWEDAGAFHLPGDRPSRVSSGFFLAHPQSRNLLSPFTGADRTPCLCP</sequence>
<dbReference type="Pfam" id="PF02965">
    <property type="entry name" value="Met_synt_B12"/>
    <property type="match status" value="1"/>
</dbReference>
<dbReference type="RefSeq" id="WP_186735234.1">
    <property type="nucleotide sequence ID" value="NZ_VFIA01000001.1"/>
</dbReference>
<keyword evidence="4" id="KW-1185">Reference proteome</keyword>
<keyword evidence="1" id="KW-0489">Methyltransferase</keyword>
<feature type="domain" description="AdoMet activation" evidence="2">
    <location>
        <begin position="2"/>
        <end position="308"/>
    </location>
</feature>
<protein>
    <submittedName>
        <fullName evidence="3">Cobalamin-dependent methionine synthase I</fullName>
    </submittedName>
</protein>
<evidence type="ECO:0000259" key="2">
    <source>
        <dbReference type="PROSITE" id="PS50974"/>
    </source>
</evidence>
<dbReference type="EMBL" id="VFIA01000001">
    <property type="protein sequence ID" value="MBC3789786.1"/>
    <property type="molecule type" value="Genomic_DNA"/>
</dbReference>
<dbReference type="PANTHER" id="PTHR45833">
    <property type="entry name" value="METHIONINE SYNTHASE"/>
    <property type="match status" value="1"/>
</dbReference>
<keyword evidence="1" id="KW-0808">Transferase</keyword>
<gene>
    <name evidence="3" type="ORF">FH603_269</name>
</gene>
<dbReference type="InterPro" id="IPR037010">
    <property type="entry name" value="VitB12-dep_Met_synth_activ_sf"/>
</dbReference>
<dbReference type="PANTHER" id="PTHR45833:SF2">
    <property type="entry name" value="BIFUNCTIONAL HOMOCYSTEINE S-METHYLTRANSFERASE_5,10-METHYLENETETRAHYDROFOLATE REDUCTASE"/>
    <property type="match status" value="1"/>
</dbReference>
<organism evidence="3 4">
    <name type="scientific">Spirosoma utsteinense</name>
    <dbReference type="NCBI Taxonomy" id="2585773"/>
    <lineage>
        <taxon>Bacteria</taxon>
        <taxon>Pseudomonadati</taxon>
        <taxon>Bacteroidota</taxon>
        <taxon>Cytophagia</taxon>
        <taxon>Cytophagales</taxon>
        <taxon>Cytophagaceae</taxon>
        <taxon>Spirosoma</taxon>
    </lineage>
</organism>
<accession>A0ABR6VZM4</accession>
<dbReference type="SUPFAM" id="SSF56507">
    <property type="entry name" value="Methionine synthase activation domain-like"/>
    <property type="match status" value="1"/>
</dbReference>
<name>A0ABR6VZM4_9BACT</name>
<evidence type="ECO:0000313" key="4">
    <source>
        <dbReference type="Proteomes" id="UP000700732"/>
    </source>
</evidence>
<reference evidence="3 4" key="1">
    <citation type="submission" date="2019-06" db="EMBL/GenBank/DDBJ databases">
        <title>Spirosoma utsteinense sp. nov. isolated from Antarctic ice-free soils.</title>
        <authorList>
            <person name="Tahon G."/>
        </authorList>
    </citation>
    <scope>NUCLEOTIDE SEQUENCE [LARGE SCALE GENOMIC DNA]</scope>
    <source>
        <strain evidence="3 4">LMG 31447</strain>
    </source>
</reference>
<comment type="caution">
    <text evidence="3">The sequence shown here is derived from an EMBL/GenBank/DDBJ whole genome shotgun (WGS) entry which is preliminary data.</text>
</comment>
<dbReference type="InterPro" id="IPR004223">
    <property type="entry name" value="VitB12-dep_Met_synth_activ_dom"/>
</dbReference>
<dbReference type="Gene3D" id="3.10.196.10">
    <property type="entry name" value="Vitamin B12-dependent methionine synthase, activation domain"/>
    <property type="match status" value="1"/>
</dbReference>
<dbReference type="Gene3D" id="1.10.288.10">
    <property type="entry name" value="Cobalamin-dependent Methionine Synthase, domain 2"/>
    <property type="match status" value="1"/>
</dbReference>